<evidence type="ECO:0000256" key="1">
    <source>
        <dbReference type="ARBA" id="ARBA00009427"/>
    </source>
</evidence>
<keyword evidence="8" id="KW-0963">Cytoplasm</keyword>
<evidence type="ECO:0000259" key="9">
    <source>
        <dbReference type="Pfam" id="PF02224"/>
    </source>
</evidence>
<evidence type="ECO:0000256" key="5">
    <source>
        <dbReference type="ARBA" id="ARBA00022840"/>
    </source>
</evidence>
<evidence type="ECO:0000256" key="3">
    <source>
        <dbReference type="ARBA" id="ARBA00022741"/>
    </source>
</evidence>
<dbReference type="GO" id="GO:0005737">
    <property type="term" value="C:cytoplasm"/>
    <property type="evidence" value="ECO:0007669"/>
    <property type="project" value="UniProtKB-SubCell"/>
</dbReference>
<comment type="catalytic activity">
    <reaction evidence="6 8">
        <text>dCMP + ATP = dCDP + ADP</text>
        <dbReference type="Rhea" id="RHEA:25094"/>
        <dbReference type="ChEBI" id="CHEBI:30616"/>
        <dbReference type="ChEBI" id="CHEBI:57566"/>
        <dbReference type="ChEBI" id="CHEBI:58593"/>
        <dbReference type="ChEBI" id="CHEBI:456216"/>
        <dbReference type="EC" id="2.7.4.25"/>
    </reaction>
</comment>
<dbReference type="KEGG" id="pbal:CPBP_01016"/>
<dbReference type="GO" id="GO:0006220">
    <property type="term" value="P:pyrimidine nucleotide metabolic process"/>
    <property type="evidence" value="ECO:0007669"/>
    <property type="project" value="UniProtKB-UniRule"/>
</dbReference>
<evidence type="ECO:0000313" key="11">
    <source>
        <dbReference type="Proteomes" id="UP000594001"/>
    </source>
</evidence>
<dbReference type="Proteomes" id="UP000594001">
    <property type="component" value="Chromosome"/>
</dbReference>
<keyword evidence="2 8" id="KW-0808">Transferase</keyword>
<dbReference type="Gene3D" id="3.40.50.300">
    <property type="entry name" value="P-loop containing nucleotide triphosphate hydrolases"/>
    <property type="match status" value="1"/>
</dbReference>
<reference evidence="10 11" key="1">
    <citation type="submission" date="2020-06" db="EMBL/GenBank/DDBJ databases">
        <title>The endosymbiont of the kinetoplastid Bodo saltans is a Paracaedibacter-like alpha-proteobacterium possessing a putative toxin-antitoxin system.</title>
        <authorList>
            <person name="Midha S."/>
            <person name="Rigden D.J."/>
            <person name="Siozios S."/>
            <person name="Hurst G.D.D."/>
            <person name="Jackson A.P."/>
        </authorList>
    </citation>
    <scope>NUCLEOTIDE SEQUENCE [LARGE SCALE GENOMIC DNA]</scope>
    <source>
        <strain evidence="10">Lake Konstanz</strain>
    </source>
</reference>
<evidence type="ECO:0000313" key="10">
    <source>
        <dbReference type="EMBL" id="QOL20233.1"/>
    </source>
</evidence>
<keyword evidence="11" id="KW-1185">Reference proteome</keyword>
<protein>
    <recommendedName>
        <fullName evidence="8">Cytidylate kinase</fullName>
        <shortName evidence="8">CK</shortName>
        <ecNumber evidence="8">2.7.4.25</ecNumber>
    </recommendedName>
    <alternativeName>
        <fullName evidence="8">Cytidine monophosphate kinase</fullName>
        <shortName evidence="8">CMP kinase</shortName>
    </alternativeName>
</protein>
<dbReference type="HAMAP" id="MF_00238">
    <property type="entry name" value="Cytidyl_kinase_type1"/>
    <property type="match status" value="1"/>
</dbReference>
<proteinExistence type="inferred from homology"/>
<keyword evidence="4 8" id="KW-0418">Kinase</keyword>
<evidence type="ECO:0000256" key="8">
    <source>
        <dbReference type="HAMAP-Rule" id="MF_00238"/>
    </source>
</evidence>
<dbReference type="InterPro" id="IPR027417">
    <property type="entry name" value="P-loop_NTPase"/>
</dbReference>
<evidence type="ECO:0000256" key="2">
    <source>
        <dbReference type="ARBA" id="ARBA00022679"/>
    </source>
</evidence>
<dbReference type="Pfam" id="PF02224">
    <property type="entry name" value="Cytidylate_kin"/>
    <property type="match status" value="1"/>
</dbReference>
<dbReference type="InterPro" id="IPR003136">
    <property type="entry name" value="Cytidylate_kin"/>
</dbReference>
<dbReference type="NCBIfam" id="TIGR00017">
    <property type="entry name" value="cmk"/>
    <property type="match status" value="1"/>
</dbReference>
<dbReference type="CDD" id="cd02020">
    <property type="entry name" value="CMPK"/>
    <property type="match status" value="1"/>
</dbReference>
<gene>
    <name evidence="8 10" type="primary">cmk</name>
    <name evidence="10" type="ORF">CPBP_01016</name>
</gene>
<dbReference type="GO" id="GO:0005524">
    <property type="term" value="F:ATP binding"/>
    <property type="evidence" value="ECO:0007669"/>
    <property type="project" value="UniProtKB-UniRule"/>
</dbReference>
<comment type="similarity">
    <text evidence="1 8">Belongs to the cytidylate kinase family. Type 1 subfamily.</text>
</comment>
<name>A0A7L9RUD2_9PROT</name>
<comment type="subcellular location">
    <subcellularLocation>
        <location evidence="8">Cytoplasm</location>
    </subcellularLocation>
</comment>
<dbReference type="SUPFAM" id="SSF52540">
    <property type="entry name" value="P-loop containing nucleoside triphosphate hydrolases"/>
    <property type="match status" value="1"/>
</dbReference>
<dbReference type="AlphaFoldDB" id="A0A7L9RUD2"/>
<dbReference type="InterPro" id="IPR011994">
    <property type="entry name" value="Cytidylate_kinase_dom"/>
</dbReference>
<dbReference type="RefSeq" id="WP_350331785.1">
    <property type="nucleotide sequence ID" value="NZ_CP054719.1"/>
</dbReference>
<organism evidence="10 11">
    <name type="scientific">Candidatus Bodocaedibacter vickermanii</name>
    <dbReference type="NCBI Taxonomy" id="2741701"/>
    <lineage>
        <taxon>Bacteria</taxon>
        <taxon>Pseudomonadati</taxon>
        <taxon>Pseudomonadota</taxon>
        <taxon>Alphaproteobacteria</taxon>
        <taxon>Holosporales</taxon>
        <taxon>Candidatus Paracaedibacteraceae</taxon>
        <taxon>Candidatus Bodocaedibacter</taxon>
    </lineage>
</organism>
<evidence type="ECO:0000256" key="4">
    <source>
        <dbReference type="ARBA" id="ARBA00022777"/>
    </source>
</evidence>
<sequence>MDVITIDGPSAAGKGTIGSKLSQRLGCYYLDSGLLYRQLAAWALEAGVDLTNEAAVCDVITVKLSNVEFKLEPSDKLRSSEVSDAASKIGVLRSVRERANQYQRDYVEAAEKSIIIDGRDAGTVVFPDAKFKLFITATPDVRAKRRYDQLVERGYAPADLKSLEEEIVQRDLRDQKREIAPLKAAPDAYIIDTTEETADESVQRILKYLEKYLVTC</sequence>
<accession>A0A7L9RUD2</accession>
<keyword evidence="5 8" id="KW-0067">ATP-binding</keyword>
<evidence type="ECO:0000256" key="7">
    <source>
        <dbReference type="ARBA" id="ARBA00048478"/>
    </source>
</evidence>
<dbReference type="GO" id="GO:0036431">
    <property type="term" value="F:dCMP kinase activity"/>
    <property type="evidence" value="ECO:0007669"/>
    <property type="project" value="InterPro"/>
</dbReference>
<dbReference type="EC" id="2.7.4.25" evidence="8"/>
<keyword evidence="3 8" id="KW-0547">Nucleotide-binding</keyword>
<feature type="binding site" evidence="8">
    <location>
        <begin position="8"/>
        <end position="16"/>
    </location>
    <ligand>
        <name>ATP</name>
        <dbReference type="ChEBI" id="CHEBI:30616"/>
    </ligand>
</feature>
<evidence type="ECO:0000256" key="6">
    <source>
        <dbReference type="ARBA" id="ARBA00047615"/>
    </source>
</evidence>
<comment type="catalytic activity">
    <reaction evidence="7 8">
        <text>CMP + ATP = CDP + ADP</text>
        <dbReference type="Rhea" id="RHEA:11600"/>
        <dbReference type="ChEBI" id="CHEBI:30616"/>
        <dbReference type="ChEBI" id="CHEBI:58069"/>
        <dbReference type="ChEBI" id="CHEBI:60377"/>
        <dbReference type="ChEBI" id="CHEBI:456216"/>
        <dbReference type="EC" id="2.7.4.25"/>
    </reaction>
</comment>
<feature type="domain" description="Cytidylate kinase" evidence="9">
    <location>
        <begin position="4"/>
        <end position="210"/>
    </location>
</feature>
<dbReference type="EMBL" id="CP054719">
    <property type="protein sequence ID" value="QOL20233.1"/>
    <property type="molecule type" value="Genomic_DNA"/>
</dbReference>